<organism evidence="1 2">
    <name type="scientific">Achaetomium macrosporum</name>
    <dbReference type="NCBI Taxonomy" id="79813"/>
    <lineage>
        <taxon>Eukaryota</taxon>
        <taxon>Fungi</taxon>
        <taxon>Dikarya</taxon>
        <taxon>Ascomycota</taxon>
        <taxon>Pezizomycotina</taxon>
        <taxon>Sordariomycetes</taxon>
        <taxon>Sordariomycetidae</taxon>
        <taxon>Sordariales</taxon>
        <taxon>Chaetomiaceae</taxon>
        <taxon>Achaetomium</taxon>
    </lineage>
</organism>
<evidence type="ECO:0000313" key="2">
    <source>
        <dbReference type="Proteomes" id="UP001303760"/>
    </source>
</evidence>
<gene>
    <name evidence="1" type="ORF">C8A03DRAFT_36647</name>
</gene>
<sequence>MEFTAERVKQIPPEPLEGIEDALSCTYLKPDAPWALAVYRVSDKKLNYLLPRHRFMVMDDRSQFDGATPDQVRQHFTKWALDEFKRNWWEEPMPDDEVAKVKAGGYSATDYSADPRYSFCLLVDDICLESFGKMLPVVKLVKKHWEPGGQDWEDDQLEENPGWEGERVMASLRM</sequence>
<reference evidence="1" key="1">
    <citation type="journal article" date="2023" name="Mol. Phylogenet. Evol.">
        <title>Genome-scale phylogeny and comparative genomics of the fungal order Sordariales.</title>
        <authorList>
            <person name="Hensen N."/>
            <person name="Bonometti L."/>
            <person name="Westerberg I."/>
            <person name="Brannstrom I.O."/>
            <person name="Guillou S."/>
            <person name="Cros-Aarteil S."/>
            <person name="Calhoun S."/>
            <person name="Haridas S."/>
            <person name="Kuo A."/>
            <person name="Mondo S."/>
            <person name="Pangilinan J."/>
            <person name="Riley R."/>
            <person name="LaButti K."/>
            <person name="Andreopoulos B."/>
            <person name="Lipzen A."/>
            <person name="Chen C."/>
            <person name="Yan M."/>
            <person name="Daum C."/>
            <person name="Ng V."/>
            <person name="Clum A."/>
            <person name="Steindorff A."/>
            <person name="Ohm R.A."/>
            <person name="Martin F."/>
            <person name="Silar P."/>
            <person name="Natvig D.O."/>
            <person name="Lalanne C."/>
            <person name="Gautier V."/>
            <person name="Ament-Velasquez S.L."/>
            <person name="Kruys A."/>
            <person name="Hutchinson M.I."/>
            <person name="Powell A.J."/>
            <person name="Barry K."/>
            <person name="Miller A.N."/>
            <person name="Grigoriev I.V."/>
            <person name="Debuchy R."/>
            <person name="Gladieux P."/>
            <person name="Hiltunen Thoren M."/>
            <person name="Johannesson H."/>
        </authorList>
    </citation>
    <scope>NUCLEOTIDE SEQUENCE</scope>
    <source>
        <strain evidence="1">CBS 532.94</strain>
    </source>
</reference>
<keyword evidence="2" id="KW-1185">Reference proteome</keyword>
<proteinExistence type="predicted"/>
<accession>A0AAN7H8T0</accession>
<dbReference type="AlphaFoldDB" id="A0AAN7H8T0"/>
<protein>
    <submittedName>
        <fullName evidence="1">Uncharacterized protein</fullName>
    </submittedName>
</protein>
<evidence type="ECO:0000313" key="1">
    <source>
        <dbReference type="EMBL" id="KAK4235502.1"/>
    </source>
</evidence>
<reference evidence="1" key="2">
    <citation type="submission" date="2023-05" db="EMBL/GenBank/DDBJ databases">
        <authorList>
            <consortium name="Lawrence Berkeley National Laboratory"/>
            <person name="Steindorff A."/>
            <person name="Hensen N."/>
            <person name="Bonometti L."/>
            <person name="Westerberg I."/>
            <person name="Brannstrom I.O."/>
            <person name="Guillou S."/>
            <person name="Cros-Aarteil S."/>
            <person name="Calhoun S."/>
            <person name="Haridas S."/>
            <person name="Kuo A."/>
            <person name="Mondo S."/>
            <person name="Pangilinan J."/>
            <person name="Riley R."/>
            <person name="Labutti K."/>
            <person name="Andreopoulos B."/>
            <person name="Lipzen A."/>
            <person name="Chen C."/>
            <person name="Yanf M."/>
            <person name="Daum C."/>
            <person name="Ng V."/>
            <person name="Clum A."/>
            <person name="Ohm R."/>
            <person name="Martin F."/>
            <person name="Silar P."/>
            <person name="Natvig D."/>
            <person name="Lalanne C."/>
            <person name="Gautier V."/>
            <person name="Ament-Velasquez S.L."/>
            <person name="Kruys A."/>
            <person name="Hutchinson M.I."/>
            <person name="Powell A.J."/>
            <person name="Barry K."/>
            <person name="Miller A.N."/>
            <person name="Grigoriev I.V."/>
            <person name="Debuchy R."/>
            <person name="Gladieux P."/>
            <person name="Thoren M.H."/>
            <person name="Johannesson H."/>
        </authorList>
    </citation>
    <scope>NUCLEOTIDE SEQUENCE</scope>
    <source>
        <strain evidence="1">CBS 532.94</strain>
    </source>
</reference>
<dbReference type="Proteomes" id="UP001303760">
    <property type="component" value="Unassembled WGS sequence"/>
</dbReference>
<name>A0AAN7H8T0_9PEZI</name>
<dbReference type="EMBL" id="MU860262">
    <property type="protein sequence ID" value="KAK4235502.1"/>
    <property type="molecule type" value="Genomic_DNA"/>
</dbReference>
<comment type="caution">
    <text evidence="1">The sequence shown here is derived from an EMBL/GenBank/DDBJ whole genome shotgun (WGS) entry which is preliminary data.</text>
</comment>